<reference evidence="1 2" key="1">
    <citation type="submission" date="2019-02" db="EMBL/GenBank/DDBJ databases">
        <title>Pedobacter sp. RP-1-13 sp. nov., isolated from Arctic soil.</title>
        <authorList>
            <person name="Dahal R.H."/>
        </authorList>
    </citation>
    <scope>NUCLEOTIDE SEQUENCE [LARGE SCALE GENOMIC DNA]</scope>
    <source>
        <strain evidence="1 2">RP-1-13</strain>
    </source>
</reference>
<evidence type="ECO:0000313" key="1">
    <source>
        <dbReference type="EMBL" id="TCC88557.1"/>
    </source>
</evidence>
<dbReference type="Proteomes" id="UP000292884">
    <property type="component" value="Unassembled WGS sequence"/>
</dbReference>
<sequence length="117" mass="13743">MIIFKCRYVLENIYVDIIEVKRPNLSDDAPFSEKFLWLKIEKEALTVTPLTLRSVDSSGEVEERYFEEGFLKFNNTIGTFIEKYNSAQHLLQYNDCLEVSEQTKNAIMDYFAQRINA</sequence>
<gene>
    <name evidence="1" type="ORF">EZ428_18120</name>
</gene>
<comment type="caution">
    <text evidence="1">The sequence shown here is derived from an EMBL/GenBank/DDBJ whole genome shotgun (WGS) entry which is preliminary data.</text>
</comment>
<dbReference type="RefSeq" id="WP_131554611.1">
    <property type="nucleotide sequence ID" value="NZ_SJSK01000005.1"/>
</dbReference>
<accession>A0A4R0MPU7</accession>
<evidence type="ECO:0000313" key="2">
    <source>
        <dbReference type="Proteomes" id="UP000292884"/>
    </source>
</evidence>
<proteinExistence type="predicted"/>
<protein>
    <submittedName>
        <fullName evidence="1">Uncharacterized protein</fullName>
    </submittedName>
</protein>
<keyword evidence="2" id="KW-1185">Reference proteome</keyword>
<dbReference type="AlphaFoldDB" id="A0A4R0MPU7"/>
<organism evidence="1 2">
    <name type="scientific">Pedobacter frigiditerrae</name>
    <dbReference type="NCBI Taxonomy" id="2530452"/>
    <lineage>
        <taxon>Bacteria</taxon>
        <taxon>Pseudomonadati</taxon>
        <taxon>Bacteroidota</taxon>
        <taxon>Sphingobacteriia</taxon>
        <taxon>Sphingobacteriales</taxon>
        <taxon>Sphingobacteriaceae</taxon>
        <taxon>Pedobacter</taxon>
    </lineage>
</organism>
<dbReference type="OrthoDB" id="997000at2"/>
<dbReference type="EMBL" id="SJSK01000005">
    <property type="protein sequence ID" value="TCC88557.1"/>
    <property type="molecule type" value="Genomic_DNA"/>
</dbReference>
<name>A0A4R0MPU7_9SPHI</name>